<organism evidence="1">
    <name type="scientific">Palpitomonas bilix</name>
    <dbReference type="NCBI Taxonomy" id="652834"/>
    <lineage>
        <taxon>Eukaryota</taxon>
        <taxon>Eukaryota incertae sedis</taxon>
    </lineage>
</organism>
<reference evidence="1" key="1">
    <citation type="submission" date="2021-01" db="EMBL/GenBank/DDBJ databases">
        <authorList>
            <person name="Corre E."/>
            <person name="Pelletier E."/>
            <person name="Niang G."/>
            <person name="Scheremetjew M."/>
            <person name="Finn R."/>
            <person name="Kale V."/>
            <person name="Holt S."/>
            <person name="Cochrane G."/>
            <person name="Meng A."/>
            <person name="Brown T."/>
            <person name="Cohen L."/>
        </authorList>
    </citation>
    <scope>NUCLEOTIDE SEQUENCE</scope>
    <source>
        <strain evidence="1">NIES-2562</strain>
    </source>
</reference>
<dbReference type="EMBL" id="HBIB01015365">
    <property type="protein sequence ID" value="CAE0247738.1"/>
    <property type="molecule type" value="Transcribed_RNA"/>
</dbReference>
<dbReference type="AlphaFoldDB" id="A0A7S3G419"/>
<sequence length="121" mass="13431">MTFVYKVSYSLYFALVLIRTCTSHMHNIAALNRTPSALPHIQHYPPHPRPPRLLIPSFPPPPLHHVASPFFATYTSTRYMRASAHDSEGSAGVCRGGMGWVVLSTFLTTTLPHASRMSQLG</sequence>
<proteinExistence type="predicted"/>
<protein>
    <submittedName>
        <fullName evidence="1">Uncharacterized protein</fullName>
    </submittedName>
</protein>
<name>A0A7S3G419_9EUKA</name>
<accession>A0A7S3G419</accession>
<evidence type="ECO:0000313" key="1">
    <source>
        <dbReference type="EMBL" id="CAE0247738.1"/>
    </source>
</evidence>
<gene>
    <name evidence="1" type="ORF">PBIL07802_LOCUS9930</name>
</gene>